<comment type="caution">
    <text evidence="2">The sequence shown here is derived from an EMBL/GenBank/DDBJ whole genome shotgun (WGS) entry which is preliminary data.</text>
</comment>
<organism evidence="2 3">
    <name type="scientific">Flavobacterium ichthyis</name>
    <dbReference type="NCBI Taxonomy" id="2698827"/>
    <lineage>
        <taxon>Bacteria</taxon>
        <taxon>Pseudomonadati</taxon>
        <taxon>Bacteroidota</taxon>
        <taxon>Flavobacteriia</taxon>
        <taxon>Flavobacteriales</taxon>
        <taxon>Flavobacteriaceae</taxon>
        <taxon>Flavobacterium</taxon>
    </lineage>
</organism>
<feature type="signal peptide" evidence="1">
    <location>
        <begin position="1"/>
        <end position="22"/>
    </location>
</feature>
<proteinExistence type="predicted"/>
<dbReference type="RefSeq" id="WP_166537112.1">
    <property type="nucleotide sequence ID" value="NZ_JAABLM010000009.1"/>
</dbReference>
<accession>A0ABW9Z8T0</accession>
<feature type="chain" id="PRO_5045931814" evidence="1">
    <location>
        <begin position="23"/>
        <end position="768"/>
    </location>
</feature>
<protein>
    <submittedName>
        <fullName evidence="2">T9SS type B sorting domain-containing protein</fullName>
    </submittedName>
</protein>
<dbReference type="EMBL" id="JAABLM010000009">
    <property type="protein sequence ID" value="NBL65288.1"/>
    <property type="molecule type" value="Genomic_DNA"/>
</dbReference>
<evidence type="ECO:0000313" key="3">
    <source>
        <dbReference type="Proteomes" id="UP000798602"/>
    </source>
</evidence>
<reference evidence="3" key="1">
    <citation type="submission" date="2020-01" db="EMBL/GenBank/DDBJ databases">
        <title>Sphingomonas sp. strain CSW-10.</title>
        <authorList>
            <person name="Chen W.-M."/>
        </authorList>
    </citation>
    <scope>NUCLEOTIDE SEQUENCE [LARGE SCALE GENOMIC DNA]</scope>
    <source>
        <strain evidence="3">NST-5</strain>
    </source>
</reference>
<dbReference type="Proteomes" id="UP000798602">
    <property type="component" value="Unassembled WGS sequence"/>
</dbReference>
<dbReference type="InterPro" id="IPR049804">
    <property type="entry name" value="Choice_anch_L"/>
</dbReference>
<sequence length="768" mass="83683">MKTINHHLFIFFTFCGIFSAKAQFIQVDDTYTPQQLVENILVNSTCATVSNISVLGGNFADGSQSYGYFNGNSSGFPFTEGIILSSGRAASAVGPNNSLLDDGGGMNWPGDRDLEEALEINNSINATLLEFDFVPLGNKISFRYMLSSEEYHDNAPCRYSDGFAFLLREASSSVYQNLAVVPGTSIPVKVTSVRPQIGGSGGCEARNEEYFGGFNGATHPTNFNGQTVPMIAEAEVIPGTLYHIKLVIADEGNYRYDSAIFLDGGSFTVETDLGNDRLISNNNPLCQNETLLLDATSAFATQYDWYVDGVLQAVHTPDFLVENPGTYTVEVTLSAGCISTGEIEIEYATNPTGINSTLIQCDADNDGFAAFNLFLADSLIVGSDPDIMVQNYYFSAIDARDGTTPIPNPDNFTNTQNIVYARILNNYGCVGVAELTLDVSNNILTNPPNIEECDVDSDPSDGFYVFDLTENESAILTNFPTGSVHYFTSEQNALLNQSEITSPENFVNTNAFSQTIYAKLRNGSDCFGIVSFEIIVNSFGESLNDVTRIICSGTPITLNAGAGFSSYTWNTTPPQNTQTITVDNPGTYTVTVTNANNCEGTKTFTVTGSSVATVQNVEINDFNGGNNSATIILTPDSIGDYVYSLSGSPFQTSPVFENLSSGEYTVFIADQNFCGTSSHTFFVMDYPKFFTPNGDGYNEIWRIPYLQTQPNATVNIFDRYGKLLFSFKGNQPGWDGTFQGKNVFSNDYWFVISLENGRTIKGHFSLIR</sequence>
<evidence type="ECO:0000256" key="1">
    <source>
        <dbReference type="SAM" id="SignalP"/>
    </source>
</evidence>
<keyword evidence="1" id="KW-0732">Signal</keyword>
<dbReference type="InterPro" id="IPR026341">
    <property type="entry name" value="T9SS_type_B"/>
</dbReference>
<dbReference type="Pfam" id="PF13585">
    <property type="entry name" value="CHU_C"/>
    <property type="match status" value="1"/>
</dbReference>
<gene>
    <name evidence="2" type="ORF">GV828_08780</name>
</gene>
<dbReference type="NCBIfam" id="NF038133">
    <property type="entry name" value="choice_anch_L"/>
    <property type="match status" value="1"/>
</dbReference>
<evidence type="ECO:0000313" key="2">
    <source>
        <dbReference type="EMBL" id="NBL65288.1"/>
    </source>
</evidence>
<name>A0ABW9Z8T0_9FLAO</name>
<dbReference type="NCBIfam" id="TIGR04131">
    <property type="entry name" value="Bac_Flav_CTERM"/>
    <property type="match status" value="1"/>
</dbReference>
<keyword evidence="3" id="KW-1185">Reference proteome</keyword>
<dbReference type="CDD" id="cd00146">
    <property type="entry name" value="PKD"/>
    <property type="match status" value="1"/>
</dbReference>